<evidence type="ECO:0000313" key="1">
    <source>
        <dbReference type="Proteomes" id="UP000887540"/>
    </source>
</evidence>
<organism evidence="1 2">
    <name type="scientific">Acrobeloides nanus</name>
    <dbReference type="NCBI Taxonomy" id="290746"/>
    <lineage>
        <taxon>Eukaryota</taxon>
        <taxon>Metazoa</taxon>
        <taxon>Ecdysozoa</taxon>
        <taxon>Nematoda</taxon>
        <taxon>Chromadorea</taxon>
        <taxon>Rhabditida</taxon>
        <taxon>Tylenchina</taxon>
        <taxon>Cephalobomorpha</taxon>
        <taxon>Cephaloboidea</taxon>
        <taxon>Cephalobidae</taxon>
        <taxon>Acrobeloides</taxon>
    </lineage>
</organism>
<evidence type="ECO:0000313" key="2">
    <source>
        <dbReference type="WBParaSite" id="ACRNAN_scaffold14043.g11756.t1"/>
    </source>
</evidence>
<protein>
    <submittedName>
        <fullName evidence="2">Uncharacterized protein</fullName>
    </submittedName>
</protein>
<dbReference type="Proteomes" id="UP000887540">
    <property type="component" value="Unplaced"/>
</dbReference>
<proteinExistence type="predicted"/>
<dbReference type="AlphaFoldDB" id="A0A914CUY5"/>
<name>A0A914CUY5_9BILA</name>
<keyword evidence="1" id="KW-1185">Reference proteome</keyword>
<accession>A0A914CUY5</accession>
<dbReference type="WBParaSite" id="ACRNAN_scaffold14043.g11756.t1">
    <property type="protein sequence ID" value="ACRNAN_scaffold14043.g11756.t1"/>
    <property type="gene ID" value="ACRNAN_scaffold14043.g11756"/>
</dbReference>
<sequence>MEHDVVLFAKAFGFDGSLQAIKLGQINVAVQPLGPSFNLALADCSLTEKFIEIAKRLDRLPVFPEV</sequence>
<reference evidence="2" key="1">
    <citation type="submission" date="2022-11" db="UniProtKB">
        <authorList>
            <consortium name="WormBaseParasite"/>
        </authorList>
    </citation>
    <scope>IDENTIFICATION</scope>
</reference>